<dbReference type="SUPFAM" id="SSF52540">
    <property type="entry name" value="P-loop containing nucleoside triphosphate hydrolases"/>
    <property type="match status" value="1"/>
</dbReference>
<accession>A0A0D3KVC4</accession>
<feature type="binding site" evidence="6">
    <location>
        <begin position="151"/>
        <end position="158"/>
    </location>
    <ligand>
        <name>ATP</name>
        <dbReference type="ChEBI" id="CHEBI:30616"/>
    </ligand>
</feature>
<evidence type="ECO:0000313" key="10">
    <source>
        <dbReference type="Proteomes" id="UP000013827"/>
    </source>
</evidence>
<dbReference type="GO" id="GO:0051015">
    <property type="term" value="F:actin filament binding"/>
    <property type="evidence" value="ECO:0007669"/>
    <property type="project" value="TreeGrafter"/>
</dbReference>
<dbReference type="GO" id="GO:0007015">
    <property type="term" value="P:actin filament organization"/>
    <property type="evidence" value="ECO:0007669"/>
    <property type="project" value="TreeGrafter"/>
</dbReference>
<evidence type="ECO:0000256" key="1">
    <source>
        <dbReference type="ARBA" id="ARBA00022741"/>
    </source>
</evidence>
<sequence length="846" mass="92163">MAGIAAGSSVWVRGGPKEEVFSPAVVQSYERGKGYTVRSQSGERLVRPADVSLANDVASAADSCALIHINEATILHNLRARYEDQSIYSYVGAILIAVNPFQSLPIYGAPLMEEYAGKPLGAAEPHVYALAEEAYRSFVRTKGSQSLVVSGESGSGKTETNKHLMAYLAWRSKSESVGGDLAERILMANPLLEAFGNAKTSRNNNSSRFGKFVKVGLSERGSVLGATTKQYLLEKSRVPYQAPGERNYHIFYAAVAAAAHPDLACLGLDAGPSGFHYLNQSGTLEAPGWDDGAAFEVVRAALASVGAEPQTVREVFRVIAGLLHLGNVRFEGDEAASVEPATSASLDKAAELLGLPRLGSLLLARTLVTRGETTRVELTPERAALARDALAKATYARLFERTIGWINRATRAEGGEAAPPAFIGLLDVYGFEAFETNAFEQLCINFANEKLQQFFLRFVFKAEEELYAAEGVRRPDVEYQDNSRCIALIEQSPSGLLRLLDETCKRPNATDKSFCEAAAATHASNDFFVEPRLAGRRDLRSDEGFCVRHFAGDVVYTGRGFVEKNNDTLHADFTELLAASGVGLVKDLFDVGAASGRKGQSFNSVSRRFINDLNELVADLNATTAHFIRCVKPNTRLAASEFVPSLVLPQLRCSGTVDAVSLMAHGFPTRIPFKAIHERYAEQMPPFLRDLEPPHFCEALALALDIPAEAFRIGRTRLFFRAGAGQVLEELAERDISEMLPQLLEKATPRTPHHPRSVPHQQRPPRPLRFAGAAVGAPPQGVGEAPRLREDVALPPPLEEDARRRPADPALPRQPHHLRRAPKAPASLPRPVRCVRLQPAPPHCIF</sequence>
<evidence type="ECO:0000313" key="9">
    <source>
        <dbReference type="EnsemblProtists" id="EOD39709"/>
    </source>
</evidence>
<dbReference type="CDD" id="cd00124">
    <property type="entry name" value="MYSc"/>
    <property type="match status" value="1"/>
</dbReference>
<dbReference type="eggNOG" id="KOG0163">
    <property type="taxonomic scope" value="Eukaryota"/>
</dbReference>
<reference evidence="9" key="2">
    <citation type="submission" date="2024-10" db="UniProtKB">
        <authorList>
            <consortium name="EnsemblProtists"/>
        </authorList>
    </citation>
    <scope>IDENTIFICATION</scope>
</reference>
<dbReference type="RefSeq" id="XP_005792138.1">
    <property type="nucleotide sequence ID" value="XM_005792081.1"/>
</dbReference>
<dbReference type="HOGENOM" id="CLU_000192_7_5_1"/>
<dbReference type="GO" id="GO:0016459">
    <property type="term" value="C:myosin complex"/>
    <property type="evidence" value="ECO:0007669"/>
    <property type="project" value="UniProtKB-KW"/>
</dbReference>
<evidence type="ECO:0000259" key="8">
    <source>
        <dbReference type="PROSITE" id="PS51456"/>
    </source>
</evidence>
<feature type="region of interest" description="Disordered" evidence="7">
    <location>
        <begin position="747"/>
        <end position="830"/>
    </location>
</feature>
<dbReference type="InterPro" id="IPR036961">
    <property type="entry name" value="Kinesin_motor_dom_sf"/>
</dbReference>
<dbReference type="Gene3D" id="3.40.850.10">
    <property type="entry name" value="Kinesin motor domain"/>
    <property type="match status" value="1"/>
</dbReference>
<comment type="similarity">
    <text evidence="6">Belongs to the TRAFAC class myosin-kinesin ATPase superfamily. Myosin family.</text>
</comment>
<dbReference type="Gene3D" id="1.20.5.4820">
    <property type="match status" value="1"/>
</dbReference>
<evidence type="ECO:0000256" key="5">
    <source>
        <dbReference type="ARBA" id="ARBA00023203"/>
    </source>
</evidence>
<evidence type="ECO:0000256" key="6">
    <source>
        <dbReference type="PROSITE-ProRule" id="PRU00782"/>
    </source>
</evidence>
<dbReference type="Pfam" id="PF00063">
    <property type="entry name" value="Myosin_head"/>
    <property type="match status" value="1"/>
</dbReference>
<keyword evidence="3 6" id="KW-0518">Myosin</keyword>
<dbReference type="GO" id="GO:0016020">
    <property type="term" value="C:membrane"/>
    <property type="evidence" value="ECO:0007669"/>
    <property type="project" value="TreeGrafter"/>
</dbReference>
<dbReference type="InterPro" id="IPR027417">
    <property type="entry name" value="P-loop_NTPase"/>
</dbReference>
<dbReference type="Proteomes" id="UP000013827">
    <property type="component" value="Unassembled WGS sequence"/>
</dbReference>
<dbReference type="Gene3D" id="1.10.10.820">
    <property type="match status" value="1"/>
</dbReference>
<dbReference type="GO" id="GO:0005737">
    <property type="term" value="C:cytoplasm"/>
    <property type="evidence" value="ECO:0007669"/>
    <property type="project" value="TreeGrafter"/>
</dbReference>
<reference evidence="10" key="1">
    <citation type="journal article" date="2013" name="Nature">
        <title>Pan genome of the phytoplankton Emiliania underpins its global distribution.</title>
        <authorList>
            <person name="Read B.A."/>
            <person name="Kegel J."/>
            <person name="Klute M.J."/>
            <person name="Kuo A."/>
            <person name="Lefebvre S.C."/>
            <person name="Maumus F."/>
            <person name="Mayer C."/>
            <person name="Miller J."/>
            <person name="Monier A."/>
            <person name="Salamov A."/>
            <person name="Young J."/>
            <person name="Aguilar M."/>
            <person name="Claverie J.M."/>
            <person name="Frickenhaus S."/>
            <person name="Gonzalez K."/>
            <person name="Herman E.K."/>
            <person name="Lin Y.C."/>
            <person name="Napier J."/>
            <person name="Ogata H."/>
            <person name="Sarno A.F."/>
            <person name="Shmutz J."/>
            <person name="Schroeder D."/>
            <person name="de Vargas C."/>
            <person name="Verret F."/>
            <person name="von Dassow P."/>
            <person name="Valentin K."/>
            <person name="Van de Peer Y."/>
            <person name="Wheeler G."/>
            <person name="Dacks J.B."/>
            <person name="Delwiche C.F."/>
            <person name="Dyhrman S.T."/>
            <person name="Glockner G."/>
            <person name="John U."/>
            <person name="Richards T."/>
            <person name="Worden A.Z."/>
            <person name="Zhang X."/>
            <person name="Grigoriev I.V."/>
            <person name="Allen A.E."/>
            <person name="Bidle K."/>
            <person name="Borodovsky M."/>
            <person name="Bowler C."/>
            <person name="Brownlee C."/>
            <person name="Cock J.M."/>
            <person name="Elias M."/>
            <person name="Gladyshev V.N."/>
            <person name="Groth M."/>
            <person name="Guda C."/>
            <person name="Hadaegh A."/>
            <person name="Iglesias-Rodriguez M.D."/>
            <person name="Jenkins J."/>
            <person name="Jones B.M."/>
            <person name="Lawson T."/>
            <person name="Leese F."/>
            <person name="Lindquist E."/>
            <person name="Lobanov A."/>
            <person name="Lomsadze A."/>
            <person name="Malik S.B."/>
            <person name="Marsh M.E."/>
            <person name="Mackinder L."/>
            <person name="Mock T."/>
            <person name="Mueller-Roeber B."/>
            <person name="Pagarete A."/>
            <person name="Parker M."/>
            <person name="Probert I."/>
            <person name="Quesneville H."/>
            <person name="Raines C."/>
            <person name="Rensing S.A."/>
            <person name="Riano-Pachon D.M."/>
            <person name="Richier S."/>
            <person name="Rokitta S."/>
            <person name="Shiraiwa Y."/>
            <person name="Soanes D.M."/>
            <person name="van der Giezen M."/>
            <person name="Wahlund T.M."/>
            <person name="Williams B."/>
            <person name="Wilson W."/>
            <person name="Wolfe G."/>
            <person name="Wurch L.L."/>
        </authorList>
    </citation>
    <scope>NUCLEOTIDE SEQUENCE</scope>
</reference>
<dbReference type="OMA" id="LENCLTH"/>
<dbReference type="EnsemblProtists" id="EOD39709">
    <property type="protein sequence ID" value="EOD39709"/>
    <property type="gene ID" value="EMIHUDRAFT_62642"/>
</dbReference>
<evidence type="ECO:0000256" key="4">
    <source>
        <dbReference type="ARBA" id="ARBA00023175"/>
    </source>
</evidence>
<organism evidence="9 10">
    <name type="scientific">Emiliania huxleyi (strain CCMP1516)</name>
    <dbReference type="NCBI Taxonomy" id="280463"/>
    <lineage>
        <taxon>Eukaryota</taxon>
        <taxon>Haptista</taxon>
        <taxon>Haptophyta</taxon>
        <taxon>Prymnesiophyceae</taxon>
        <taxon>Isochrysidales</taxon>
        <taxon>Noelaerhabdaceae</taxon>
        <taxon>Emiliania</taxon>
    </lineage>
</organism>
<evidence type="ECO:0000256" key="3">
    <source>
        <dbReference type="ARBA" id="ARBA00023123"/>
    </source>
</evidence>
<dbReference type="KEGG" id="ehx:EMIHUDRAFT_62642"/>
<proteinExistence type="inferred from homology"/>
<dbReference type="GO" id="GO:0005524">
    <property type="term" value="F:ATP binding"/>
    <property type="evidence" value="ECO:0007669"/>
    <property type="project" value="UniProtKB-UniRule"/>
</dbReference>
<keyword evidence="1 6" id="KW-0547">Nucleotide-binding</keyword>
<dbReference type="Gene3D" id="1.20.120.720">
    <property type="entry name" value="Myosin VI head, motor domain, U50 subdomain"/>
    <property type="match status" value="1"/>
</dbReference>
<feature type="region of interest" description="Actin-binding" evidence="6">
    <location>
        <begin position="613"/>
        <end position="635"/>
    </location>
</feature>
<dbReference type="GeneID" id="17284980"/>
<keyword evidence="5 6" id="KW-0009">Actin-binding</keyword>
<evidence type="ECO:0000256" key="2">
    <source>
        <dbReference type="ARBA" id="ARBA00022840"/>
    </source>
</evidence>
<dbReference type="PANTHER" id="PTHR13140:SF706">
    <property type="entry name" value="DILUTE CLASS UNCONVENTIONAL MYOSIN, ISOFORM C"/>
    <property type="match status" value="1"/>
</dbReference>
<keyword evidence="10" id="KW-1185">Reference proteome</keyword>
<name>A0A0D3KVC4_EMIH1</name>
<dbReference type="GO" id="GO:0000146">
    <property type="term" value="F:microfilament motor activity"/>
    <property type="evidence" value="ECO:0007669"/>
    <property type="project" value="TreeGrafter"/>
</dbReference>
<keyword evidence="2 6" id="KW-0067">ATP-binding</keyword>
<dbReference type="AlphaFoldDB" id="A0A0D3KVC4"/>
<dbReference type="PROSITE" id="PS51456">
    <property type="entry name" value="MYOSIN_MOTOR"/>
    <property type="match status" value="1"/>
</dbReference>
<dbReference type="InterPro" id="IPR001609">
    <property type="entry name" value="Myosin_head_motor_dom-like"/>
</dbReference>
<dbReference type="PANTHER" id="PTHR13140">
    <property type="entry name" value="MYOSIN"/>
    <property type="match status" value="1"/>
</dbReference>
<dbReference type="Gene3D" id="1.20.58.530">
    <property type="match status" value="1"/>
</dbReference>
<evidence type="ECO:0000256" key="7">
    <source>
        <dbReference type="SAM" id="MobiDB-lite"/>
    </source>
</evidence>
<protein>
    <recommendedName>
        <fullName evidence="8">Myosin motor domain-containing protein</fullName>
    </recommendedName>
</protein>
<keyword evidence="4 6" id="KW-0505">Motor protein</keyword>
<dbReference type="FunFam" id="1.10.10.820:FF:000001">
    <property type="entry name" value="Myosin heavy chain"/>
    <property type="match status" value="1"/>
</dbReference>
<dbReference type="PaxDb" id="2903-EOD39709"/>
<feature type="compositionally biased region" description="Low complexity" evidence="7">
    <location>
        <begin position="771"/>
        <end position="785"/>
    </location>
</feature>
<feature type="domain" description="Myosin motor" evidence="8">
    <location>
        <begin position="58"/>
        <end position="733"/>
    </location>
</feature>
<dbReference type="STRING" id="2903.R1G1J5"/>
<dbReference type="SMART" id="SM00242">
    <property type="entry name" value="MYSc"/>
    <property type="match status" value="1"/>
</dbReference>
<dbReference type="PRINTS" id="PR00193">
    <property type="entry name" value="MYOSINHEAVY"/>
</dbReference>